<evidence type="ECO:0000313" key="11">
    <source>
        <dbReference type="Proteomes" id="UP000005204"/>
    </source>
</evidence>
<dbReference type="PRINTS" id="PR00068">
    <property type="entry name" value="CUZNDISMTASE"/>
</dbReference>
<evidence type="ECO:0000256" key="7">
    <source>
        <dbReference type="SAM" id="Coils"/>
    </source>
</evidence>
<keyword evidence="5" id="KW-0560">Oxidoreductase</keyword>
<dbReference type="GO" id="GO:0004784">
    <property type="term" value="F:superoxide dismutase activity"/>
    <property type="evidence" value="ECO:0007669"/>
    <property type="project" value="UniProtKB-EC"/>
</dbReference>
<dbReference type="PROSITE" id="PS50106">
    <property type="entry name" value="PDZ"/>
    <property type="match status" value="1"/>
</dbReference>
<keyword evidence="4" id="KW-0049">Antioxidant</keyword>
<feature type="compositionally biased region" description="Basic and acidic residues" evidence="8">
    <location>
        <begin position="610"/>
        <end position="620"/>
    </location>
</feature>
<dbReference type="InterPro" id="IPR024134">
    <property type="entry name" value="SOD_Cu/Zn_/chaperone"/>
</dbReference>
<dbReference type="InterPro" id="IPR001478">
    <property type="entry name" value="PDZ"/>
</dbReference>
<dbReference type="Pfam" id="PF00080">
    <property type="entry name" value="Sod_Cu"/>
    <property type="match status" value="1"/>
</dbReference>
<comment type="catalytic activity">
    <reaction evidence="6">
        <text>2 superoxide + 2 H(+) = H2O2 + O2</text>
        <dbReference type="Rhea" id="RHEA:20696"/>
        <dbReference type="ChEBI" id="CHEBI:15378"/>
        <dbReference type="ChEBI" id="CHEBI:15379"/>
        <dbReference type="ChEBI" id="CHEBI:16240"/>
        <dbReference type="ChEBI" id="CHEBI:18421"/>
        <dbReference type="EC" id="1.15.1.1"/>
    </reaction>
</comment>
<evidence type="ECO:0000256" key="4">
    <source>
        <dbReference type="ARBA" id="ARBA00022862"/>
    </source>
</evidence>
<evidence type="ECO:0000256" key="5">
    <source>
        <dbReference type="ARBA" id="ARBA00023002"/>
    </source>
</evidence>
<keyword evidence="3" id="KW-0862">Zinc</keyword>
<name>A0A8R2LY29_BOMMO</name>
<dbReference type="Pfam" id="PF00595">
    <property type="entry name" value="PDZ"/>
    <property type="match status" value="1"/>
</dbReference>
<feature type="region of interest" description="Disordered" evidence="8">
    <location>
        <begin position="2365"/>
        <end position="2417"/>
    </location>
</feature>
<dbReference type="CDD" id="cd00305">
    <property type="entry name" value="Cu-Zn_Superoxide_Dismutase"/>
    <property type="match status" value="1"/>
</dbReference>
<dbReference type="InterPro" id="IPR001424">
    <property type="entry name" value="SOD_Cu_Zn_dom"/>
</dbReference>
<reference evidence="11" key="1">
    <citation type="journal article" date="2008" name="Insect Biochem. Mol. Biol.">
        <title>The genome of a lepidopteran model insect, the silkworm Bombyx mori.</title>
        <authorList>
            <consortium name="International Silkworm Genome Consortium"/>
        </authorList>
    </citation>
    <scope>NUCLEOTIDE SEQUENCE [LARGE SCALE GENOMIC DNA]</scope>
    <source>
        <strain evidence="11">p50T</strain>
    </source>
</reference>
<reference evidence="10" key="2">
    <citation type="submission" date="2022-06" db="UniProtKB">
        <authorList>
            <consortium name="EnsemblMetazoa"/>
        </authorList>
    </citation>
    <scope>IDENTIFICATION</scope>
    <source>
        <strain evidence="10">p50T (Dazao)</strain>
    </source>
</reference>
<dbReference type="Gene3D" id="2.60.40.200">
    <property type="entry name" value="Superoxide dismutase, copper/zinc binding domain"/>
    <property type="match status" value="1"/>
</dbReference>
<evidence type="ECO:0000313" key="10">
    <source>
        <dbReference type="EnsemblMetazoa" id="XP_037869881.1"/>
    </source>
</evidence>
<dbReference type="InterPro" id="IPR036423">
    <property type="entry name" value="SOD-like_Cu/Zn_dom_sf"/>
</dbReference>
<feature type="region of interest" description="Disordered" evidence="8">
    <location>
        <begin position="1186"/>
        <end position="1207"/>
    </location>
</feature>
<dbReference type="Gene3D" id="2.30.42.10">
    <property type="match status" value="1"/>
</dbReference>
<proteinExistence type="predicted"/>
<dbReference type="SUPFAM" id="SSF49329">
    <property type="entry name" value="Cu,Zn superoxide dismutase-like"/>
    <property type="match status" value="1"/>
</dbReference>
<evidence type="ECO:0000256" key="1">
    <source>
        <dbReference type="ARBA" id="ARBA00012682"/>
    </source>
</evidence>
<evidence type="ECO:0000256" key="3">
    <source>
        <dbReference type="ARBA" id="ARBA00022833"/>
    </source>
</evidence>
<feature type="compositionally biased region" description="Polar residues" evidence="8">
    <location>
        <begin position="641"/>
        <end position="657"/>
    </location>
</feature>
<feature type="region of interest" description="Disordered" evidence="8">
    <location>
        <begin position="639"/>
        <end position="671"/>
    </location>
</feature>
<feature type="region of interest" description="Disordered" evidence="8">
    <location>
        <begin position="128"/>
        <end position="167"/>
    </location>
</feature>
<dbReference type="Proteomes" id="UP000005204">
    <property type="component" value="Unassembled WGS sequence"/>
</dbReference>
<evidence type="ECO:0000256" key="2">
    <source>
        <dbReference type="ARBA" id="ARBA00022723"/>
    </source>
</evidence>
<dbReference type="EnsemblMetazoa" id="XM_038013953.1">
    <property type="protein sequence ID" value="XP_037869881.1"/>
    <property type="gene ID" value="LOC105841935"/>
</dbReference>
<feature type="domain" description="PDZ" evidence="9">
    <location>
        <begin position="4"/>
        <end position="75"/>
    </location>
</feature>
<dbReference type="CDD" id="cd00136">
    <property type="entry name" value="PDZ_canonical"/>
    <property type="match status" value="1"/>
</dbReference>
<dbReference type="PANTHER" id="PTHR10003">
    <property type="entry name" value="SUPEROXIDE DISMUTASE CU-ZN -RELATED"/>
    <property type="match status" value="1"/>
</dbReference>
<feature type="region of interest" description="Disordered" evidence="8">
    <location>
        <begin position="2248"/>
        <end position="2273"/>
    </location>
</feature>
<sequence>MELVVHLERGGHEDWGLEISRPSEDAPIEVIKVVPGSAADMCSLKVGDVVMKMNGIPTAGLPLDSARHAIEEASSLDFFVRRGLYDPVLDDQEPLLESPPPADFDRQSEPTEVQFKIEQFIEPPSLDIDLFDPSDRQTSRSLTSSPFVTPTKPYRPFSTEPLPDIPPIEDPIILNPNYRDEFGKSSESLDNIDILALKLTNAPERKFKLPISEQYDPEGRRAKSVLDDKIERRSVSFVSDETVTKSSKDVSMTFKEESRDVQTKEEKILEEKRFLDEMKEEIDLEKIEKTALLVVDETIEQAVAVTKQIEKEIKEEQHSEMKLKDDVEQKIAHSEKVEKSLKEEIMEQEELVVSKTEEKIVAETSKSEKHERTEFVNEHASTENTIYELKENETAFETESTVYEKEVVKPTPTKHIEEEKQEYHKQKYVDKGHEQSSARIEAEQRVYAIGLQTIPNIKGVVHSHHYDLLLKTFFIHLTDVMVALSRFILTQPALSKTEERQCAYRDSINETYREDLVSKSKVEDNRRRENKMVSQNESKIQEFESKEVKEFDKFEMKESRKSGAKMAQMSDRRNEELTKKMETVITELESRAAEELEVRQRRRRSSSRSSIEEEVARESDPLEWLDKVDSRRASLEKEVTSKQFSSEFKSNAHQNVQSKHEYRKHRTSTNNTDRNTYRAVVEAHVYTNPDVIFEDYAAEMSEMTVETAEKVKIASEVSEAVTSERVAIETAKRDEAKAVVKETHKLATTSAKSHATVGVLEEKLFETKDSTHEVHSKEKATVVQETQKVVVQEMQQVIEPVTEITKELNKTEIGKTVTENDLAIAVAESTEITDVSTHDTLIIEEANTENVTVTISDTCSAVNVNEVEYIKDELSVLKVSDEKFEKSNQILVKTDTALEVNETQVVAEELQELEIKKEESQVIESVNVVEQEAIEIAEVEIARDEYSELSLSKEETEIIDTISVVEQQALSITEVDVAEDELKTLEILEEKADTAKVLIEQEERESISKITEVKVEKAKTEDITITENIVLPKHVTKTSAEEYAELKIKKYQVIDQDDGDGVEVITVEEDISELNLSERKLDRLHVEELEQRSSEISDTHKASLESLTQKNSALSSETTMVNHIEINEQVSSQQIQIIDHSTMNNLQCNSEYTSQKIGADVTQSVEQSFTARSSQNLSLRIDVDGQLQSDENNDIDTPSPSTMPPTPLTDEYIFRLELPLPKSRGTTPVPPDPEPVPIEEDPAIVKKKLVPHVEIMIEDPIIYDPPLPSPPWSKPTSPVYRKPGLRGGADRPQYRKDEIREIERKSSLLASAIDETIKSIEEYKECVGMETRTEVTEVKEHSSSKTSESRTIKGILVNGNNRRSEKSKVDISNDVKETKTEVSKIEDENKNVIVSEVNTLKDQDEEIISNVVEVQENMTATESNNSKRDQNTSEVGVIYSNNNDERIVISKEHATERAVTNSDKLDAVANKEQEIQEKININENLEVSNSIATLAGKDIAEKQAATNEIPVSIAEAAPQAIKQDSANPAGHIEAADATAKQITDDNAKIDYLEFVKPVKFDPEECRSQRTTPAPPDIEELLRPHSEPKVFITDEGEPLGTVQGIVDGLEQAVVDEELAKELGKPGMSEEKIAELISGEAEMLREAHVMGVDFKKIKPMIDSLKDSEVLKVLNEEEERKALEKKKKEEKRWTTFLQKPKRPVPGTRLGHPGHVEETEADVEPYRVKIVKQPKPKVAPDYKPEDFDTGPLPWEQRAVVDASLPPVEPEEPILIPEEAPEFVEAVDPLPETEVPDLEETGIPLPEPVVEDAPSPIVPVEELPPEAEPSEELVLDQEEETEKIAVDMEENRIAEELMRNVQNLVDPNAPLEKQLVQMRAQLAALAQLPCVIQQTLEQVTKQLIQVSHQEEQRCQEEQKMQYEYEEVQESSKDKEPSQVGIEEMLPVIQEEVLTPVEATLTREELEMMKKEEQEMIEEQLRIEKQKKAQELEHQSRQVRQHPTPRVGKPKPKFGPLNPEDRPVVLPGGKRWRGPRDVYNERAIEETLNAQLEVIRGKAMGLTYESDLLTYDNRINFMKYEKPPVSLDHLQHSEVYKLIHDEEQTPLRRVELLTPVIAEEDYRELEVLVNFDSSVDDQFLEKTIKTLKTHDGIKEVGFKDGAFVVETVLPSANVLDVVGSVTGRPAVIQGFGETQSAVAMVSDQSCCNKILGVVRLQQTAEGPLVADGSIDGLSPGRHGLHVYESGDLSQGCNSIGGHYNPSGGPHGGPGDPPDRRHAGDLGNITADANGRAAFRIVDDVLKVWDVIGRSMGVTERGDDCGRGDGTSRVDGNSGPILACGIIARSAGIFQNPKRICACDGVVVWDERDKPLAGSGRRGQGDRAPSEGGCCGKAGKTTKGSNNKGDRCGAGDGGGGNGKTCCKV</sequence>
<dbReference type="SUPFAM" id="SSF50156">
    <property type="entry name" value="PDZ domain-like"/>
    <property type="match status" value="1"/>
</dbReference>
<evidence type="ECO:0000259" key="9">
    <source>
        <dbReference type="PROSITE" id="PS50106"/>
    </source>
</evidence>
<organism evidence="10 11">
    <name type="scientific">Bombyx mori</name>
    <name type="common">Silk moth</name>
    <dbReference type="NCBI Taxonomy" id="7091"/>
    <lineage>
        <taxon>Eukaryota</taxon>
        <taxon>Metazoa</taxon>
        <taxon>Ecdysozoa</taxon>
        <taxon>Arthropoda</taxon>
        <taxon>Hexapoda</taxon>
        <taxon>Insecta</taxon>
        <taxon>Pterygota</taxon>
        <taxon>Neoptera</taxon>
        <taxon>Endopterygota</taxon>
        <taxon>Lepidoptera</taxon>
        <taxon>Glossata</taxon>
        <taxon>Ditrysia</taxon>
        <taxon>Bombycoidea</taxon>
        <taxon>Bombycidae</taxon>
        <taxon>Bombycinae</taxon>
        <taxon>Bombyx</taxon>
    </lineage>
</organism>
<evidence type="ECO:0000256" key="8">
    <source>
        <dbReference type="SAM" id="MobiDB-lite"/>
    </source>
</evidence>
<feature type="compositionally biased region" description="Polar residues" evidence="8">
    <location>
        <begin position="139"/>
        <end position="148"/>
    </location>
</feature>
<feature type="region of interest" description="Disordered" evidence="8">
    <location>
        <begin position="1982"/>
        <end position="2023"/>
    </location>
</feature>
<feature type="coiled-coil region" evidence="7">
    <location>
        <begin position="324"/>
        <end position="358"/>
    </location>
</feature>
<evidence type="ECO:0000256" key="6">
    <source>
        <dbReference type="ARBA" id="ARBA00049204"/>
    </source>
</evidence>
<dbReference type="InterPro" id="IPR036034">
    <property type="entry name" value="PDZ_sf"/>
</dbReference>
<dbReference type="GO" id="GO:0005507">
    <property type="term" value="F:copper ion binding"/>
    <property type="evidence" value="ECO:0007669"/>
    <property type="project" value="InterPro"/>
</dbReference>
<dbReference type="EC" id="1.15.1.1" evidence="1"/>
<protein>
    <recommendedName>
        <fullName evidence="1">superoxide dismutase</fullName>
        <ecNumber evidence="1">1.15.1.1</ecNumber>
    </recommendedName>
</protein>
<feature type="region of interest" description="Disordered" evidence="8">
    <location>
        <begin position="593"/>
        <end position="620"/>
    </location>
</feature>
<keyword evidence="11" id="KW-1185">Reference proteome</keyword>
<feature type="region of interest" description="Disordered" evidence="8">
    <location>
        <begin position="90"/>
        <end position="110"/>
    </location>
</feature>
<keyword evidence="7" id="KW-0175">Coiled coil</keyword>
<keyword evidence="2" id="KW-0479">Metal-binding</keyword>
<dbReference type="SMART" id="SM00228">
    <property type="entry name" value="PDZ"/>
    <property type="match status" value="1"/>
</dbReference>
<accession>A0A8R2LY29</accession>